<dbReference type="RefSeq" id="WP_207322186.1">
    <property type="nucleotide sequence ID" value="NZ_CP071502.1"/>
</dbReference>
<dbReference type="Proteomes" id="UP000663207">
    <property type="component" value="Chromosome"/>
</dbReference>
<protein>
    <submittedName>
        <fullName evidence="2">Hemerythrin domain-containing protein</fullName>
    </submittedName>
</protein>
<proteinExistence type="predicted"/>
<dbReference type="Gene3D" id="1.20.120.520">
    <property type="entry name" value="nmb1532 protein domain like"/>
    <property type="match status" value="1"/>
</dbReference>
<evidence type="ECO:0000259" key="1">
    <source>
        <dbReference type="Pfam" id="PF01814"/>
    </source>
</evidence>
<sequence>MLNRLMRDHKHIAILLKILKSKVLKLEEGEYVNFNLVRDVIEYMQGYAEHSHHPLEEIIYDYYLKANPEQKRINRLSEEHARLVEASGTLMATLNLILNDVVVAKDKLISELKNYVQMQEHHMLFEEREIFPQLTFALSDKDWATINELCLQKLIDDPLFSDNDNQLFDELRNYLAVAE</sequence>
<dbReference type="CDD" id="cd12108">
    <property type="entry name" value="Hr-like"/>
    <property type="match status" value="1"/>
</dbReference>
<feature type="domain" description="Hemerythrin-like" evidence="1">
    <location>
        <begin position="2"/>
        <end position="134"/>
    </location>
</feature>
<reference evidence="2 3" key="1">
    <citation type="submission" date="2021-03" db="EMBL/GenBank/DDBJ databases">
        <title>Novel species identification of genus Shewanella.</title>
        <authorList>
            <person name="Liu G."/>
            <person name="Zhang Q."/>
        </authorList>
    </citation>
    <scope>NUCLEOTIDE SEQUENCE [LARGE SCALE GENOMIC DNA]</scope>
    <source>
        <strain evidence="2 3">FJAT-52962</strain>
    </source>
</reference>
<keyword evidence="3" id="KW-1185">Reference proteome</keyword>
<dbReference type="EMBL" id="CP071502">
    <property type="protein sequence ID" value="QSX38069.1"/>
    <property type="molecule type" value="Genomic_DNA"/>
</dbReference>
<evidence type="ECO:0000313" key="2">
    <source>
        <dbReference type="EMBL" id="QSX38069.1"/>
    </source>
</evidence>
<dbReference type="PANTHER" id="PTHR39966:SF1">
    <property type="entry name" value="HEMERYTHRIN-LIKE DOMAIN-CONTAINING PROTEIN"/>
    <property type="match status" value="1"/>
</dbReference>
<dbReference type="InterPro" id="IPR012312">
    <property type="entry name" value="Hemerythrin-like"/>
</dbReference>
<dbReference type="PANTHER" id="PTHR39966">
    <property type="entry name" value="BLL2471 PROTEIN-RELATED"/>
    <property type="match status" value="1"/>
</dbReference>
<accession>A0ABX7R2L3</accession>
<name>A0ABX7R2L3_9GAMM</name>
<gene>
    <name evidence="2" type="ORF">JYB85_04330</name>
</gene>
<organism evidence="2 3">
    <name type="scientific">Shewanella sedimentimangrovi</name>
    <dbReference type="NCBI Taxonomy" id="2814293"/>
    <lineage>
        <taxon>Bacteria</taxon>
        <taxon>Pseudomonadati</taxon>
        <taxon>Pseudomonadota</taxon>
        <taxon>Gammaproteobacteria</taxon>
        <taxon>Alteromonadales</taxon>
        <taxon>Shewanellaceae</taxon>
        <taxon>Shewanella</taxon>
    </lineage>
</organism>
<evidence type="ECO:0000313" key="3">
    <source>
        <dbReference type="Proteomes" id="UP000663207"/>
    </source>
</evidence>
<dbReference type="Pfam" id="PF01814">
    <property type="entry name" value="Hemerythrin"/>
    <property type="match status" value="1"/>
</dbReference>